<dbReference type="AlphaFoldDB" id="A0A0G1AVG4"/>
<evidence type="ECO:0000313" key="2">
    <source>
        <dbReference type="EMBL" id="KKS38071.1"/>
    </source>
</evidence>
<accession>A0A0G1AVG4</accession>
<dbReference type="Proteomes" id="UP000033847">
    <property type="component" value="Unassembled WGS sequence"/>
</dbReference>
<reference evidence="2 3" key="1">
    <citation type="journal article" date="2015" name="Nature">
        <title>rRNA introns, odd ribosomes, and small enigmatic genomes across a large radiation of phyla.</title>
        <authorList>
            <person name="Brown C.T."/>
            <person name="Hug L.A."/>
            <person name="Thomas B.C."/>
            <person name="Sharon I."/>
            <person name="Castelle C.J."/>
            <person name="Singh A."/>
            <person name="Wilkins M.J."/>
            <person name="Williams K.H."/>
            <person name="Banfield J.F."/>
        </authorList>
    </citation>
    <scope>NUCLEOTIDE SEQUENCE [LARGE SCALE GENOMIC DNA]</scope>
</reference>
<organism evidence="2 3">
    <name type="scientific">candidate division WWE3 bacterium GW2011_GWF1_42_14</name>
    <dbReference type="NCBI Taxonomy" id="1619138"/>
    <lineage>
        <taxon>Bacteria</taxon>
        <taxon>Katanobacteria</taxon>
    </lineage>
</organism>
<proteinExistence type="predicted"/>
<keyword evidence="1" id="KW-0472">Membrane</keyword>
<feature type="transmembrane region" description="Helical" evidence="1">
    <location>
        <begin position="20"/>
        <end position="40"/>
    </location>
</feature>
<name>A0A0G1AVG4_UNCKA</name>
<evidence type="ECO:0000256" key="1">
    <source>
        <dbReference type="SAM" id="Phobius"/>
    </source>
</evidence>
<keyword evidence="1" id="KW-0812">Transmembrane</keyword>
<keyword evidence="1" id="KW-1133">Transmembrane helix</keyword>
<evidence type="ECO:0000313" key="3">
    <source>
        <dbReference type="Proteomes" id="UP000033847"/>
    </source>
</evidence>
<comment type="caution">
    <text evidence="2">The sequence shown here is derived from an EMBL/GenBank/DDBJ whole genome shotgun (WGS) entry which is preliminary data.</text>
</comment>
<gene>
    <name evidence="2" type="ORF">UV00_C0009G0020</name>
</gene>
<dbReference type="EMBL" id="LCCU01000009">
    <property type="protein sequence ID" value="KKS38071.1"/>
    <property type="molecule type" value="Genomic_DNA"/>
</dbReference>
<sequence length="41" mass="4776">MTRKEIKKKIKRAFRKDNIYKVVIIISALALITTSVLPYVL</sequence>
<protein>
    <submittedName>
        <fullName evidence="2">Uncharacterized protein</fullName>
    </submittedName>
</protein>